<dbReference type="PROSITE" id="PS50109">
    <property type="entry name" value="HIS_KIN"/>
    <property type="match status" value="1"/>
</dbReference>
<dbReference type="Gene3D" id="3.30.565.10">
    <property type="entry name" value="Histidine kinase-like ATPase, C-terminal domain"/>
    <property type="match status" value="1"/>
</dbReference>
<sequence>MICRPSLRMRLWLAATTLAMLAVIAAAIAAHGLLRTQAWATEAMTAQQRIEAYGSYSARVNDWMLGWLTQAGSVPDAGGVMQAMDNLDRLVAEDVAAATDEAEATRRARQSMTPARLRGLFGQLQNTLVQTPPGTAEGDAAIVFYAAQAPQVVAGQIEQEARRRDIALATMEGLRRPFLWSAIGIGVAVPLVLMALYLLVLRPLFSRLGHATRAAEAMAAGTIPPGAGGHDELGLMFARLRQMSARVARRSARLETIVQERTASLSQANDRLAHIDANRRRFFADVGHELRTPLTVIMGEAELGARSKDAELRASFQTIMARAQRLFRRIEDILRIARSENGQLELVSDRVALNLAIEAALADLAPVLRRAGITVTHEVPQLAVAGDAEWLRQVFAGLFENAAKYAGQGAEVGVKAAQVGDMVRIDIADNGPGVSPDMQEQLFDRFSRGQDGAGFGVGLALARWVVEASGGTLDMLPVESGLHLRIALPLWKEG</sequence>
<dbReference type="SUPFAM" id="SSF55874">
    <property type="entry name" value="ATPase domain of HSP90 chaperone/DNA topoisomerase II/histidine kinase"/>
    <property type="match status" value="1"/>
</dbReference>
<accession>A0A934SIP4</accession>
<keyword evidence="4" id="KW-0472">Membrane</keyword>
<dbReference type="SMART" id="SM00388">
    <property type="entry name" value="HisKA"/>
    <property type="match status" value="1"/>
</dbReference>
<keyword evidence="3" id="KW-0597">Phosphoprotein</keyword>
<dbReference type="SUPFAM" id="SSF47384">
    <property type="entry name" value="Homodimeric domain of signal transducing histidine kinase"/>
    <property type="match status" value="1"/>
</dbReference>
<keyword evidence="7" id="KW-1185">Reference proteome</keyword>
<evidence type="ECO:0000313" key="6">
    <source>
        <dbReference type="EMBL" id="MBK4218215.1"/>
    </source>
</evidence>
<keyword evidence="4" id="KW-0812">Transmembrane</keyword>
<feature type="domain" description="Histidine kinase" evidence="5">
    <location>
        <begin position="285"/>
        <end position="492"/>
    </location>
</feature>
<dbReference type="Pfam" id="PF02518">
    <property type="entry name" value="HATPase_c"/>
    <property type="match status" value="1"/>
</dbReference>
<organism evidence="6 7">
    <name type="scientific">Paracoccus caeni</name>
    <dbReference type="NCBI Taxonomy" id="657651"/>
    <lineage>
        <taxon>Bacteria</taxon>
        <taxon>Pseudomonadati</taxon>
        <taxon>Pseudomonadota</taxon>
        <taxon>Alphaproteobacteria</taxon>
        <taxon>Rhodobacterales</taxon>
        <taxon>Paracoccaceae</taxon>
        <taxon>Paracoccus</taxon>
    </lineage>
</organism>
<dbReference type="SMART" id="SM00387">
    <property type="entry name" value="HATPase_c"/>
    <property type="match status" value="1"/>
</dbReference>
<dbReference type="InterPro" id="IPR036890">
    <property type="entry name" value="HATPase_C_sf"/>
</dbReference>
<dbReference type="EMBL" id="JAEPRQ010000015">
    <property type="protein sequence ID" value="MBK4218215.1"/>
    <property type="molecule type" value="Genomic_DNA"/>
</dbReference>
<feature type="transmembrane region" description="Helical" evidence="4">
    <location>
        <begin position="178"/>
        <end position="200"/>
    </location>
</feature>
<dbReference type="InterPro" id="IPR005467">
    <property type="entry name" value="His_kinase_dom"/>
</dbReference>
<comment type="caution">
    <text evidence="6">The sequence shown here is derived from an EMBL/GenBank/DDBJ whole genome shotgun (WGS) entry which is preliminary data.</text>
</comment>
<protein>
    <recommendedName>
        <fullName evidence="2">histidine kinase</fullName>
        <ecNumber evidence="2">2.7.13.3</ecNumber>
    </recommendedName>
</protein>
<dbReference type="CDD" id="cd00082">
    <property type="entry name" value="HisKA"/>
    <property type="match status" value="1"/>
</dbReference>
<evidence type="ECO:0000256" key="3">
    <source>
        <dbReference type="ARBA" id="ARBA00022553"/>
    </source>
</evidence>
<keyword evidence="4" id="KW-1133">Transmembrane helix</keyword>
<dbReference type="PANTHER" id="PTHR43547">
    <property type="entry name" value="TWO-COMPONENT HISTIDINE KINASE"/>
    <property type="match status" value="1"/>
</dbReference>
<gene>
    <name evidence="6" type="ORF">JJJ17_19985</name>
</gene>
<dbReference type="RefSeq" id="WP_200689644.1">
    <property type="nucleotide sequence ID" value="NZ_JAEPRQ010000015.1"/>
</dbReference>
<dbReference type="Pfam" id="PF00512">
    <property type="entry name" value="HisKA"/>
    <property type="match status" value="1"/>
</dbReference>
<reference evidence="6" key="1">
    <citation type="submission" date="2021-01" db="EMBL/GenBank/DDBJ databases">
        <title>Paracoccus amoyensis sp. nov., isolated from the surface seawater along the coast of Xiamen Island, China.</title>
        <authorList>
            <person name="Lyu L."/>
        </authorList>
    </citation>
    <scope>NUCLEOTIDE SEQUENCE</scope>
    <source>
        <strain evidence="6">MJ17</strain>
    </source>
</reference>
<keyword evidence="6" id="KW-0418">Kinase</keyword>
<comment type="catalytic activity">
    <reaction evidence="1">
        <text>ATP + protein L-histidine = ADP + protein N-phospho-L-histidine.</text>
        <dbReference type="EC" id="2.7.13.3"/>
    </reaction>
</comment>
<dbReference type="InterPro" id="IPR036097">
    <property type="entry name" value="HisK_dim/P_sf"/>
</dbReference>
<evidence type="ECO:0000256" key="2">
    <source>
        <dbReference type="ARBA" id="ARBA00012438"/>
    </source>
</evidence>
<dbReference type="PANTHER" id="PTHR43547:SF2">
    <property type="entry name" value="HYBRID SIGNAL TRANSDUCTION HISTIDINE KINASE C"/>
    <property type="match status" value="1"/>
</dbReference>
<dbReference type="PRINTS" id="PR00344">
    <property type="entry name" value="BCTRLSENSOR"/>
</dbReference>
<dbReference type="InterPro" id="IPR004358">
    <property type="entry name" value="Sig_transdc_His_kin-like_C"/>
</dbReference>
<dbReference type="InterPro" id="IPR003661">
    <property type="entry name" value="HisK_dim/P_dom"/>
</dbReference>
<dbReference type="GO" id="GO:0000155">
    <property type="term" value="F:phosphorelay sensor kinase activity"/>
    <property type="evidence" value="ECO:0007669"/>
    <property type="project" value="InterPro"/>
</dbReference>
<evidence type="ECO:0000256" key="1">
    <source>
        <dbReference type="ARBA" id="ARBA00000085"/>
    </source>
</evidence>
<evidence type="ECO:0000256" key="4">
    <source>
        <dbReference type="SAM" id="Phobius"/>
    </source>
</evidence>
<dbReference type="AlphaFoldDB" id="A0A934SIP4"/>
<keyword evidence="6" id="KW-0808">Transferase</keyword>
<dbReference type="InterPro" id="IPR003594">
    <property type="entry name" value="HATPase_dom"/>
</dbReference>
<dbReference type="Proteomes" id="UP000640485">
    <property type="component" value="Unassembled WGS sequence"/>
</dbReference>
<proteinExistence type="predicted"/>
<dbReference type="Gene3D" id="1.10.287.130">
    <property type="match status" value="1"/>
</dbReference>
<name>A0A934SIP4_9RHOB</name>
<dbReference type="EC" id="2.7.13.3" evidence="2"/>
<evidence type="ECO:0000313" key="7">
    <source>
        <dbReference type="Proteomes" id="UP000640485"/>
    </source>
</evidence>
<evidence type="ECO:0000259" key="5">
    <source>
        <dbReference type="PROSITE" id="PS50109"/>
    </source>
</evidence>